<accession>A0A291P672</accession>
<proteinExistence type="inferred from homology"/>
<sequence length="114" mass="12632">MSRSIDFREPDEVRHWRAINDDVMGGVSESEMRHEAGIGVFTGTLSLEHGGGFASVRRAPQAAPTVGRAGLRLTVRGDGRRYQLRLYTHRLADGAAYRAGFQPQAGEWRRIALP</sequence>
<name>A0A291P672_9GAMM</name>
<dbReference type="Pfam" id="PF08547">
    <property type="entry name" value="CIA30"/>
    <property type="match status" value="1"/>
</dbReference>
<dbReference type="SUPFAM" id="SSF49785">
    <property type="entry name" value="Galactose-binding domain-like"/>
    <property type="match status" value="1"/>
</dbReference>
<evidence type="ECO:0000313" key="4">
    <source>
        <dbReference type="Proteomes" id="UP000219993"/>
    </source>
</evidence>
<dbReference type="AlphaFoldDB" id="A0A291P672"/>
<evidence type="ECO:0000313" key="3">
    <source>
        <dbReference type="EMBL" id="ATJ82384.1"/>
    </source>
</evidence>
<dbReference type="InterPro" id="IPR039131">
    <property type="entry name" value="NDUFAF1"/>
</dbReference>
<keyword evidence="4" id="KW-1185">Reference proteome</keyword>
<reference evidence="3 4" key="1">
    <citation type="journal article" date="2017" name="Sci. Rep.">
        <title>Revealing the Saline Adaptation Strategies of the Halophilic Bacterium Halomonas beimenensis through High-throughput Omics and Transposon Mutagenesis Approaches.</title>
        <authorList>
            <person name="Chen Y.H."/>
            <person name="Lin S.S."/>
            <person name="Shyu Y.T."/>
        </authorList>
    </citation>
    <scope>NUCLEOTIDE SEQUENCE [LARGE SCALE GENOMIC DNA]</scope>
    <source>
        <strain evidence="3 4">NTU-111</strain>
    </source>
</reference>
<dbReference type="InterPro" id="IPR013857">
    <property type="entry name" value="NADH-UbQ_OxRdtase-assoc_prot30"/>
</dbReference>
<feature type="domain" description="NADH:ubiquinone oxidoreductase intermediate-associated protein 30" evidence="2">
    <location>
        <begin position="5"/>
        <end position="114"/>
    </location>
</feature>
<protein>
    <submittedName>
        <fullName evidence="3">YbjT, contains NAD(P)-binding and DUF2867 domains</fullName>
    </submittedName>
</protein>
<dbReference type="EMBL" id="CP021435">
    <property type="protein sequence ID" value="ATJ82384.1"/>
    <property type="molecule type" value="Genomic_DNA"/>
</dbReference>
<gene>
    <name evidence="3" type="ORF">BEI_1397</name>
</gene>
<evidence type="ECO:0000256" key="1">
    <source>
        <dbReference type="ARBA" id="ARBA00007884"/>
    </source>
</evidence>
<evidence type="ECO:0000259" key="2">
    <source>
        <dbReference type="Pfam" id="PF08547"/>
    </source>
</evidence>
<comment type="similarity">
    <text evidence="1">Belongs to the CIA30 family.</text>
</comment>
<dbReference type="InterPro" id="IPR008979">
    <property type="entry name" value="Galactose-bd-like_sf"/>
</dbReference>
<dbReference type="KEGG" id="hbe:BEI_1397"/>
<organism evidence="3 4">
    <name type="scientific">Halomonas beimenensis</name>
    <dbReference type="NCBI Taxonomy" id="475662"/>
    <lineage>
        <taxon>Bacteria</taxon>
        <taxon>Pseudomonadati</taxon>
        <taxon>Pseudomonadota</taxon>
        <taxon>Gammaproteobacteria</taxon>
        <taxon>Oceanospirillales</taxon>
        <taxon>Halomonadaceae</taxon>
        <taxon>Halomonas</taxon>
    </lineage>
</organism>
<dbReference type="PANTHER" id="PTHR13194:SF19">
    <property type="entry name" value="NAD(P)-BINDING ROSSMANN-FOLD SUPERFAMILY PROTEIN"/>
    <property type="match status" value="1"/>
</dbReference>
<dbReference type="PANTHER" id="PTHR13194">
    <property type="entry name" value="COMPLEX I INTERMEDIATE-ASSOCIATED PROTEIN 30"/>
    <property type="match status" value="1"/>
</dbReference>
<dbReference type="Proteomes" id="UP000219993">
    <property type="component" value="Chromosome"/>
</dbReference>